<accession>A0A815MRU7</accession>
<dbReference type="Proteomes" id="UP000663836">
    <property type="component" value="Unassembled WGS sequence"/>
</dbReference>
<sequence length="252" mass="28415">MTQDRRLNLSQAQQACDPSEYRVWIDATVPNNFPLPLSSELSTYLYTPDCTSRYESADTWFLSWAANDLLYSGFIDGTVDHTSSSSGAANPGLDTTTGHTIIIGSNLLNLTIISLDVCTSNTGPYTDRYPSANFHYNGVWYQSTYGLSENDAPCGNWCVQGLLISFRYSLYQGHSWYDYNLHPKNHTDNLFNQSSSNRQKIKYGALYFVDFDRKINNGRAQNGYVYLIGHGSNSSVPVESWNEVNQIYLCHI</sequence>
<proteinExistence type="predicted"/>
<dbReference type="EMBL" id="CAJNOT010004287">
    <property type="protein sequence ID" value="CAF1425168.1"/>
    <property type="molecule type" value="Genomic_DNA"/>
</dbReference>
<protein>
    <submittedName>
        <fullName evidence="1">Uncharacterized protein</fullName>
    </submittedName>
</protein>
<reference evidence="1" key="1">
    <citation type="submission" date="2021-02" db="EMBL/GenBank/DDBJ databases">
        <authorList>
            <person name="Nowell W R."/>
        </authorList>
    </citation>
    <scope>NUCLEOTIDE SEQUENCE</scope>
</reference>
<dbReference type="AlphaFoldDB" id="A0A815MRU7"/>
<evidence type="ECO:0000313" key="3">
    <source>
        <dbReference type="Proteomes" id="UP000663864"/>
    </source>
</evidence>
<comment type="caution">
    <text evidence="1">The sequence shown here is derived from an EMBL/GenBank/DDBJ whole genome shotgun (WGS) entry which is preliminary data.</text>
</comment>
<dbReference type="EMBL" id="CAJOBD010003853">
    <property type="protein sequence ID" value="CAF3969062.1"/>
    <property type="molecule type" value="Genomic_DNA"/>
</dbReference>
<evidence type="ECO:0000313" key="1">
    <source>
        <dbReference type="EMBL" id="CAF1425168.1"/>
    </source>
</evidence>
<organism evidence="1 3">
    <name type="scientific">Rotaria sordida</name>
    <dbReference type="NCBI Taxonomy" id="392033"/>
    <lineage>
        <taxon>Eukaryota</taxon>
        <taxon>Metazoa</taxon>
        <taxon>Spiralia</taxon>
        <taxon>Gnathifera</taxon>
        <taxon>Rotifera</taxon>
        <taxon>Eurotatoria</taxon>
        <taxon>Bdelloidea</taxon>
        <taxon>Philodinida</taxon>
        <taxon>Philodinidae</taxon>
        <taxon>Rotaria</taxon>
    </lineage>
</organism>
<evidence type="ECO:0000313" key="2">
    <source>
        <dbReference type="EMBL" id="CAF3969062.1"/>
    </source>
</evidence>
<gene>
    <name evidence="2" type="ORF">JBS370_LOCUS24528</name>
    <name evidence="1" type="ORF">ZHD862_LOCUS34121</name>
</gene>
<dbReference type="Proteomes" id="UP000663864">
    <property type="component" value="Unassembled WGS sequence"/>
</dbReference>
<name>A0A815MRU7_9BILA</name>